<dbReference type="PROSITE" id="PS51840">
    <property type="entry name" value="C2_NT"/>
    <property type="match status" value="1"/>
</dbReference>
<feature type="coiled-coil region" evidence="1">
    <location>
        <begin position="541"/>
        <end position="672"/>
    </location>
</feature>
<feature type="region of interest" description="Disordered" evidence="2">
    <location>
        <begin position="1253"/>
        <end position="1276"/>
    </location>
</feature>
<feature type="region of interest" description="Disordered" evidence="2">
    <location>
        <begin position="503"/>
        <end position="528"/>
    </location>
</feature>
<gene>
    <name evidence="4" type="ORF">CJ030_MR3G015088</name>
</gene>
<evidence type="ECO:0000313" key="5">
    <source>
        <dbReference type="Proteomes" id="UP000516437"/>
    </source>
</evidence>
<feature type="coiled-coil region" evidence="1">
    <location>
        <begin position="766"/>
        <end position="853"/>
    </location>
</feature>
<feature type="domain" description="C2 NT-type" evidence="3">
    <location>
        <begin position="56"/>
        <end position="191"/>
    </location>
</feature>
<name>A0A6A1W3T6_9ROSI</name>
<feature type="compositionally biased region" description="Basic and acidic residues" evidence="2">
    <location>
        <begin position="1340"/>
        <end position="1349"/>
    </location>
</feature>
<protein>
    <recommendedName>
        <fullName evidence="3">C2 NT-type domain-containing protein</fullName>
    </recommendedName>
</protein>
<reference evidence="4 5" key="1">
    <citation type="journal article" date="2019" name="Plant Biotechnol. J.">
        <title>The red bayberry genome and genetic basis of sex determination.</title>
        <authorList>
            <person name="Jia H.M."/>
            <person name="Jia H.J."/>
            <person name="Cai Q.L."/>
            <person name="Wang Y."/>
            <person name="Zhao H.B."/>
            <person name="Yang W.F."/>
            <person name="Wang G.Y."/>
            <person name="Li Y.H."/>
            <person name="Zhan D.L."/>
            <person name="Shen Y.T."/>
            <person name="Niu Q.F."/>
            <person name="Chang L."/>
            <person name="Qiu J."/>
            <person name="Zhao L."/>
            <person name="Xie H.B."/>
            <person name="Fu W.Y."/>
            <person name="Jin J."/>
            <person name="Li X.W."/>
            <person name="Jiao Y."/>
            <person name="Zhou C.C."/>
            <person name="Tu T."/>
            <person name="Chai C.Y."/>
            <person name="Gao J.L."/>
            <person name="Fan L.J."/>
            <person name="van de Weg E."/>
            <person name="Wang J.Y."/>
            <person name="Gao Z.S."/>
        </authorList>
    </citation>
    <scope>NUCLEOTIDE SEQUENCE [LARGE SCALE GENOMIC DNA]</scope>
    <source>
        <tissue evidence="4">Leaves</tissue>
    </source>
</reference>
<dbReference type="OrthoDB" id="658575at2759"/>
<accession>A0A6A1W3T6</accession>
<dbReference type="Proteomes" id="UP000516437">
    <property type="component" value="Chromosome 3"/>
</dbReference>
<dbReference type="InterPro" id="IPR019448">
    <property type="entry name" value="NT-C2"/>
</dbReference>
<evidence type="ECO:0000259" key="3">
    <source>
        <dbReference type="PROSITE" id="PS51840"/>
    </source>
</evidence>
<dbReference type="PANTHER" id="PTHR47270">
    <property type="entry name" value="PROTEIN MLP1-LIKE"/>
    <property type="match status" value="1"/>
</dbReference>
<proteinExistence type="predicted"/>
<dbReference type="PANTHER" id="PTHR47270:SF13">
    <property type="entry name" value="HEAVY CHAIN-LIKE PROTEIN, PUTATIVE-RELATED"/>
    <property type="match status" value="1"/>
</dbReference>
<evidence type="ECO:0000313" key="4">
    <source>
        <dbReference type="EMBL" id="KAB1218996.1"/>
    </source>
</evidence>
<evidence type="ECO:0000256" key="2">
    <source>
        <dbReference type="SAM" id="MobiDB-lite"/>
    </source>
</evidence>
<feature type="compositionally biased region" description="Basic and acidic residues" evidence="2">
    <location>
        <begin position="511"/>
        <end position="528"/>
    </location>
</feature>
<dbReference type="EMBL" id="RXIC02000021">
    <property type="protein sequence ID" value="KAB1218996.1"/>
    <property type="molecule type" value="Genomic_DNA"/>
</dbReference>
<feature type="coiled-coil region" evidence="1">
    <location>
        <begin position="356"/>
        <end position="404"/>
    </location>
</feature>
<feature type="compositionally biased region" description="Polar residues" evidence="2">
    <location>
        <begin position="1261"/>
        <end position="1270"/>
    </location>
</feature>
<sequence length="1394" mass="158726">MGSQFALNARFIKFIAAVTDRRYRLKSLRDDEDFYEIEDSGGCEGNKDMFSSYDNRKQPETSWERLEFKFSDIQVSQVPKGWDKLFVSIVSVETGRTITKSGKASVRDGNCHWEEALSESIWISPDDASKDIEECLIKLVVAMGSTRFGTLGVATTNLAGYVTLETSTTVSLPLQKCNKGTILQVTIQCLTPRRMLRNEKPKGANSGMEEMSMDSNYIDHRSDMSNGALTRSVGSASYSAFTMNVGSSSSQHSDSTYQLGELGSRQEISFSASAPLTTLNEVTSNLIGKQGSTSSEDSSWSSYFFGDSLGSKTLSSTSRIASAGNHCHEQREDFGQDSHAAATLPLQCTASPKELLDAAEVTIELLQAESQMWEQTARKVMIDLERLQRELSDQSNHQVSLEVELAASYSECDTLKQEIQHLKILLEDSIVQQTAAENLKFQAEDMNRIQKELKDELKYQKESNAILALQLRKTQESNIELFSILQELESTIEMHKMEINNGSLAKSSSENVEKYSDEHHGSSSKQVLDKEIRKAPCESYLQSKSENYQNLELQLQQLQELQKKLESTIQHLKKNLEEKDSEIETERSSKTQILMQCEAEWRHRLTVKEEDIINLEAKLSQALDAQDQRKMEHKSGDECSFIKEIQALKQKVQELEANQSGLTAENTELQSKIMESGKDFHISGVSSNDDISSTSEPEETELEFQTYELEEELKKKEIFVQKVSTKNLEKQFADPGNAYLERFKEKAHDPDDEVSTCLSRDEEQTIQKVESERHDLEVHLSELEVENVQLSERVFGLESVLRCLTDERESSRLIIQKLQTNAISLQDEIRRLETQIEKQKVEMKQKLQNMQNRWLEALEGYQKLLNSNSQLMTGSPCEECSSLQKSNGDLREKNRELHEQCTVLEAELQESQKIFSDVLNEVEALEVKVSLMLEEVARKEKVVNSELDALIRENKKHKQTIILEESLLNQMYVEKKVEVEELQRQVAHLTKLIFAENNITASEAVYEVWSLRAEKSMLEAALQEVRGKVKTHEKKLDILQMEFETKVSGLTSDLVACKQNQEVLVADHGRALRLLEGAKSNESRLKSIVRGLELQLKSSEFKRLYVAEDISSLKVQLKKERKLQDEVLALKRSLTETKLETERLEASFQILAGDNEEMKAERILNIQKICSMQNALSESEDCKRSKVALEEKVLRLEWDIIAREELCAQAAKLKNELARTKRANSQFQREIKYLQAEKQECLQRAQALEDKLRQKKEVKTDQNNSTSASFTHHHEVKAMSTSALDALRFSLKHENNNTMQSDEELSAETNQIKVPPGQGAGQDKDSLSSEGQEGPLDDPETSRGKDEAVNKNEYEHKIWLLTTELRDLRDRYFHVSLRYEQLVMKLKANNNGRN</sequence>
<keyword evidence="1" id="KW-0175">Coiled coil</keyword>
<dbReference type="Pfam" id="PF10358">
    <property type="entry name" value="NT-C2"/>
    <property type="match status" value="1"/>
</dbReference>
<feature type="coiled-coil region" evidence="1">
    <location>
        <begin position="880"/>
        <end position="1042"/>
    </location>
</feature>
<organism evidence="4 5">
    <name type="scientific">Morella rubra</name>
    <name type="common">Chinese bayberry</name>
    <dbReference type="NCBI Taxonomy" id="262757"/>
    <lineage>
        <taxon>Eukaryota</taxon>
        <taxon>Viridiplantae</taxon>
        <taxon>Streptophyta</taxon>
        <taxon>Embryophyta</taxon>
        <taxon>Tracheophyta</taxon>
        <taxon>Spermatophyta</taxon>
        <taxon>Magnoliopsida</taxon>
        <taxon>eudicotyledons</taxon>
        <taxon>Gunneridae</taxon>
        <taxon>Pentapetalae</taxon>
        <taxon>rosids</taxon>
        <taxon>fabids</taxon>
        <taxon>Fagales</taxon>
        <taxon>Myricaceae</taxon>
        <taxon>Morella</taxon>
    </lineage>
</organism>
<feature type="region of interest" description="Disordered" evidence="2">
    <location>
        <begin position="1299"/>
        <end position="1349"/>
    </location>
</feature>
<comment type="caution">
    <text evidence="4">The sequence shown here is derived from an EMBL/GenBank/DDBJ whole genome shotgun (WGS) entry which is preliminary data.</text>
</comment>
<evidence type="ECO:0000256" key="1">
    <source>
        <dbReference type="SAM" id="Coils"/>
    </source>
</evidence>
<keyword evidence="5" id="KW-1185">Reference proteome</keyword>